<organism evidence="2 3">
    <name type="scientific">Rossellomorea aquimaris</name>
    <dbReference type="NCBI Taxonomy" id="189382"/>
    <lineage>
        <taxon>Bacteria</taxon>
        <taxon>Bacillati</taxon>
        <taxon>Bacillota</taxon>
        <taxon>Bacilli</taxon>
        <taxon>Bacillales</taxon>
        <taxon>Bacillaceae</taxon>
        <taxon>Rossellomorea</taxon>
    </lineage>
</organism>
<proteinExistence type="predicted"/>
<feature type="transmembrane region" description="Helical" evidence="1">
    <location>
        <begin position="95"/>
        <end position="123"/>
    </location>
</feature>
<accession>A0A366EQ09</accession>
<feature type="transmembrane region" description="Helical" evidence="1">
    <location>
        <begin position="160"/>
        <end position="181"/>
    </location>
</feature>
<reference evidence="2 3" key="1">
    <citation type="submission" date="2018-06" db="EMBL/GenBank/DDBJ databases">
        <title>Freshwater and sediment microbial communities from various areas in North America, analyzing microbe dynamics in response to fracking.</title>
        <authorList>
            <person name="Lamendella R."/>
        </authorList>
    </citation>
    <scope>NUCLEOTIDE SEQUENCE [LARGE SCALE GENOMIC DNA]</scope>
    <source>
        <strain evidence="2 3">97B</strain>
    </source>
</reference>
<feature type="transmembrane region" description="Helical" evidence="1">
    <location>
        <begin position="20"/>
        <end position="40"/>
    </location>
</feature>
<dbReference type="OrthoDB" id="2573593at2"/>
<feature type="transmembrane region" description="Helical" evidence="1">
    <location>
        <begin position="229"/>
        <end position="249"/>
    </location>
</feature>
<sequence length="259" mass="30005">MLTNQLFVEFKRAFTIRNILIWMIILFIPVFRFFMIIGSYEFFVPIEVFQEMVSGIIPLLFPAIIIAIYLPTFLEEQRNNFIQYTRPRIPLNMYLLCKGIVNAVLTGLITFLLVFGSCVFVLYVEPNFDLVSYAFMDQNATVPDFTFSQFLSYGDLTYGLIYAIWVSINAVLFSTFAFVLLLTLNNSFVALSAPFLYYHVFNFVSGVLGRPQFSPLSTIFPFNIIEQPLWTVLIPFVTLLVAILAVYIYSIHKREEWVI</sequence>
<dbReference type="EMBL" id="QNRJ01000006">
    <property type="protein sequence ID" value="RBP04503.1"/>
    <property type="molecule type" value="Genomic_DNA"/>
</dbReference>
<protein>
    <submittedName>
        <fullName evidence="2">Uncharacterized protein</fullName>
    </submittedName>
</protein>
<keyword evidence="1" id="KW-0472">Membrane</keyword>
<keyword evidence="1" id="KW-1133">Transmembrane helix</keyword>
<dbReference type="Proteomes" id="UP000252118">
    <property type="component" value="Unassembled WGS sequence"/>
</dbReference>
<comment type="caution">
    <text evidence="2">The sequence shown here is derived from an EMBL/GenBank/DDBJ whole genome shotgun (WGS) entry which is preliminary data.</text>
</comment>
<dbReference type="RefSeq" id="WP_113969696.1">
    <property type="nucleotide sequence ID" value="NZ_QNRJ01000006.1"/>
</dbReference>
<dbReference type="AlphaFoldDB" id="A0A366EQ09"/>
<evidence type="ECO:0000313" key="3">
    <source>
        <dbReference type="Proteomes" id="UP000252118"/>
    </source>
</evidence>
<name>A0A366EQ09_9BACI</name>
<gene>
    <name evidence="2" type="ORF">DET59_106295</name>
</gene>
<evidence type="ECO:0000313" key="2">
    <source>
        <dbReference type="EMBL" id="RBP04503.1"/>
    </source>
</evidence>
<feature type="transmembrane region" description="Helical" evidence="1">
    <location>
        <begin position="52"/>
        <end position="74"/>
    </location>
</feature>
<keyword evidence="1" id="KW-0812">Transmembrane</keyword>
<evidence type="ECO:0000256" key="1">
    <source>
        <dbReference type="SAM" id="Phobius"/>
    </source>
</evidence>
<feature type="transmembrane region" description="Helical" evidence="1">
    <location>
        <begin position="188"/>
        <end position="209"/>
    </location>
</feature>